<dbReference type="SUPFAM" id="SSF160582">
    <property type="entry name" value="MbtH-like"/>
    <property type="match status" value="1"/>
</dbReference>
<reference evidence="2 3" key="1">
    <citation type="submission" date="2020-08" db="EMBL/GenBank/DDBJ databases">
        <title>Genomic Encyclopedia of Type Strains, Phase III (KMG-III): the genomes of soil and plant-associated and newly described type strains.</title>
        <authorList>
            <person name="Whitman W."/>
        </authorList>
    </citation>
    <scope>NUCLEOTIDE SEQUENCE [LARGE SCALE GENOMIC DNA]</scope>
    <source>
        <strain evidence="2 3">CECT 8840</strain>
    </source>
</reference>
<dbReference type="Gene3D" id="3.90.820.10">
    <property type="entry name" value="Structural Genomics, Unknown Function 30-nov-00 1gh9 Mol_id"/>
    <property type="match status" value="1"/>
</dbReference>
<gene>
    <name evidence="2" type="ORF">FHS44_006117</name>
</gene>
<dbReference type="AlphaFoldDB" id="A0A7W7QSK9"/>
<comment type="caution">
    <text evidence="2">The sequence shown here is derived from an EMBL/GenBank/DDBJ whole genome shotgun (WGS) entry which is preliminary data.</text>
</comment>
<dbReference type="CDD" id="cd00090">
    <property type="entry name" value="HTH_ARSR"/>
    <property type="match status" value="1"/>
</dbReference>
<dbReference type="InterPro" id="IPR037407">
    <property type="entry name" value="MLP_fam"/>
</dbReference>
<dbReference type="Gene3D" id="1.10.10.10">
    <property type="entry name" value="Winged helix-like DNA-binding domain superfamily/Winged helix DNA-binding domain"/>
    <property type="match status" value="1"/>
</dbReference>
<dbReference type="InterPro" id="IPR005153">
    <property type="entry name" value="MbtH-like_dom"/>
</dbReference>
<dbReference type="Proteomes" id="UP000552644">
    <property type="component" value="Unassembled WGS sequence"/>
</dbReference>
<dbReference type="EMBL" id="JACHJP010000008">
    <property type="protein sequence ID" value="MBB4918981.1"/>
    <property type="molecule type" value="Genomic_DNA"/>
</dbReference>
<organism evidence="2 3">
    <name type="scientific">Streptosporangium saharense</name>
    <dbReference type="NCBI Taxonomy" id="1706840"/>
    <lineage>
        <taxon>Bacteria</taxon>
        <taxon>Bacillati</taxon>
        <taxon>Actinomycetota</taxon>
        <taxon>Actinomycetes</taxon>
        <taxon>Streptosporangiales</taxon>
        <taxon>Streptosporangiaceae</taxon>
        <taxon>Streptosporangium</taxon>
    </lineage>
</organism>
<dbReference type="InterPro" id="IPR011991">
    <property type="entry name" value="ArsR-like_HTH"/>
</dbReference>
<dbReference type="InterPro" id="IPR036388">
    <property type="entry name" value="WH-like_DNA-bd_sf"/>
</dbReference>
<dbReference type="Pfam" id="PF12840">
    <property type="entry name" value="HTH_20"/>
    <property type="match status" value="1"/>
</dbReference>
<accession>A0A7W7QSK9</accession>
<dbReference type="InterPro" id="IPR038020">
    <property type="entry name" value="MbtH-like_sf"/>
</dbReference>
<evidence type="ECO:0000313" key="3">
    <source>
        <dbReference type="Proteomes" id="UP000552644"/>
    </source>
</evidence>
<dbReference type="SMART" id="SM00923">
    <property type="entry name" value="MbtH"/>
    <property type="match status" value="1"/>
</dbReference>
<dbReference type="PANTHER" id="PTHR38444:SF1">
    <property type="entry name" value="ENTEROBACTIN BIOSYNTHESIS PROTEIN YBDZ"/>
    <property type="match status" value="1"/>
</dbReference>
<keyword evidence="3" id="KW-1185">Reference proteome</keyword>
<dbReference type="SUPFAM" id="SSF46785">
    <property type="entry name" value="Winged helix' DNA-binding domain"/>
    <property type="match status" value="1"/>
</dbReference>
<proteinExistence type="predicted"/>
<dbReference type="Pfam" id="PF03621">
    <property type="entry name" value="MbtH"/>
    <property type="match status" value="1"/>
</dbReference>
<dbReference type="GO" id="GO:0003677">
    <property type="term" value="F:DNA binding"/>
    <property type="evidence" value="ECO:0007669"/>
    <property type="project" value="UniProtKB-KW"/>
</dbReference>
<dbReference type="InterPro" id="IPR036390">
    <property type="entry name" value="WH_DNA-bd_sf"/>
</dbReference>
<dbReference type="GO" id="GO:0005829">
    <property type="term" value="C:cytosol"/>
    <property type="evidence" value="ECO:0007669"/>
    <property type="project" value="TreeGrafter"/>
</dbReference>
<feature type="domain" description="MbtH-like" evidence="1">
    <location>
        <begin position="295"/>
        <end position="345"/>
    </location>
</feature>
<keyword evidence="2" id="KW-0238">DNA-binding</keyword>
<sequence>MVAGLGPLVESAFALKAFSGGANIPIQGWRNRVRKELGEHIFEVELINRRYWLPDLLSVLSRAPGEPDCAHQVDAESRERIVAVLGHFCQVAVLPYWNRIQGRMKALCDTQGRMMITGGVGRLLNTIHPQIRWNTPTLELPYPMDREIHLNDGGLVLSPSFFLRDQSCVFIPTVRDTDAPAVAFALNEGVETQICDSEEWSEQALGALIGHTRAAALQELAEGRTTGELAERLGISMAGASKHTTVLRKSGLITTARNRNTALHTLTPLGVALLRSHPLGVSLPDFEKERTMNSNPFDDPDGRFHVLVNDEGQHSLWPSFADVPQGWEIALTEQDRQTALDYINENWTDMRPKSLREAMDKV</sequence>
<evidence type="ECO:0000259" key="1">
    <source>
        <dbReference type="SMART" id="SM00923"/>
    </source>
</evidence>
<dbReference type="GO" id="GO:0019290">
    <property type="term" value="P:siderophore biosynthetic process"/>
    <property type="evidence" value="ECO:0007669"/>
    <property type="project" value="TreeGrafter"/>
</dbReference>
<name>A0A7W7QSK9_9ACTN</name>
<evidence type="ECO:0000313" key="2">
    <source>
        <dbReference type="EMBL" id="MBB4918981.1"/>
    </source>
</evidence>
<protein>
    <submittedName>
        <fullName evidence="2">Uncharacterized protein YbdZ (MbtH family)/DNA-binding transcriptional ArsR family regulator</fullName>
    </submittedName>
</protein>
<dbReference type="PANTHER" id="PTHR38444">
    <property type="entry name" value="ENTEROBACTIN BIOSYNTHESIS PROTEIN YBDZ"/>
    <property type="match status" value="1"/>
</dbReference>